<gene>
    <name evidence="2" type="ORF">C5469_20980</name>
</gene>
<feature type="transmembrane region" description="Helical" evidence="1">
    <location>
        <begin position="114"/>
        <end position="136"/>
    </location>
</feature>
<keyword evidence="1" id="KW-0812">Transmembrane</keyword>
<comment type="caution">
    <text evidence="2">The sequence shown here is derived from an EMBL/GenBank/DDBJ whole genome shotgun (WGS) entry which is preliminary data.</text>
</comment>
<feature type="transmembrane region" description="Helical" evidence="1">
    <location>
        <begin position="81"/>
        <end position="108"/>
    </location>
</feature>
<keyword evidence="1" id="KW-1133">Transmembrane helix</keyword>
<keyword evidence="1" id="KW-0472">Membrane</keyword>
<dbReference type="Pfam" id="PF15968">
    <property type="entry name" value="RexB"/>
    <property type="match status" value="1"/>
</dbReference>
<reference evidence="2 3" key="1">
    <citation type="submission" date="2018-02" db="EMBL/GenBank/DDBJ databases">
        <authorList>
            <person name="Machado R.A."/>
        </authorList>
    </citation>
    <scope>NUCLEOTIDE SEQUENCE [LARGE SCALE GENOMIC DNA]</scope>
    <source>
        <strain evidence="2 3">DSM 19724</strain>
    </source>
</reference>
<sequence>MSRKHKVRLAFILILVPYLLVILACCVFKHYQPELSFTKNREVLGAAMSSYAGTTIAILIAALTFVIGLRGRNIAKLERYGYMTSVIIMYSLSFVELGILFFTGVLLMSNLEGIPLSSIAIIIAASSFMHICFLLIQLFNFSKEQ</sequence>
<dbReference type="PROSITE" id="PS51257">
    <property type="entry name" value="PROKAR_LIPOPROTEIN"/>
    <property type="match status" value="1"/>
</dbReference>
<feature type="transmembrane region" description="Helical" evidence="1">
    <location>
        <begin position="51"/>
        <end position="69"/>
    </location>
</feature>
<accession>A0A7X5TJL8</accession>
<evidence type="ECO:0000313" key="3">
    <source>
        <dbReference type="Proteomes" id="UP000591844"/>
    </source>
</evidence>
<proteinExistence type="predicted"/>
<evidence type="ECO:0000313" key="2">
    <source>
        <dbReference type="EMBL" id="NHB94474.1"/>
    </source>
</evidence>
<organism evidence="2 3">
    <name type="scientific">Photorhabdus cinerea</name>
    <dbReference type="NCBI Taxonomy" id="471575"/>
    <lineage>
        <taxon>Bacteria</taxon>
        <taxon>Pseudomonadati</taxon>
        <taxon>Pseudomonadota</taxon>
        <taxon>Gammaproteobacteria</taxon>
        <taxon>Enterobacterales</taxon>
        <taxon>Morganellaceae</taxon>
        <taxon>Photorhabdus</taxon>
    </lineage>
</organism>
<evidence type="ECO:0000256" key="1">
    <source>
        <dbReference type="SAM" id="Phobius"/>
    </source>
</evidence>
<feature type="transmembrane region" description="Helical" evidence="1">
    <location>
        <begin position="7"/>
        <end position="31"/>
    </location>
</feature>
<protein>
    <submittedName>
        <fullName evidence="2">Biopolymer transporter ExbB</fullName>
    </submittedName>
</protein>
<dbReference type="RefSeq" id="WP_166310407.1">
    <property type="nucleotide sequence ID" value="NZ_CAWPIB010000039.1"/>
</dbReference>
<dbReference type="Proteomes" id="UP000591844">
    <property type="component" value="Unassembled WGS sequence"/>
</dbReference>
<name>A0A7X5TJL8_9GAMM</name>
<dbReference type="AlphaFoldDB" id="A0A7X5TJL8"/>
<dbReference type="EMBL" id="PUJW01000039">
    <property type="protein sequence ID" value="NHB94474.1"/>
    <property type="molecule type" value="Genomic_DNA"/>
</dbReference>
<dbReference type="InterPro" id="IPR031892">
    <property type="entry name" value="RexB"/>
</dbReference>
<keyword evidence="3" id="KW-1185">Reference proteome</keyword>